<evidence type="ECO:0000256" key="12">
    <source>
        <dbReference type="ARBA" id="ARBA00023329"/>
    </source>
</evidence>
<comment type="subcellular location">
    <subcellularLocation>
        <location evidence="15">Cytoplasmic vesicle</location>
        <location evidence="15">Secretory vesicle</location>
        <location evidence="15">Synaptic vesicle membrane</location>
        <topology evidence="15">Peripheral membrane protein</topology>
        <orientation evidence="15">Cytoplasmic side</orientation>
    </subcellularLocation>
    <subcellularLocation>
        <location evidence="3">Endoplasmic reticulum</location>
    </subcellularLocation>
    <subcellularLocation>
        <location evidence="2">Endosome membrane</location>
        <topology evidence="2">Peripheral membrane protein</topology>
        <orientation evidence="2">Cytoplasmic side</orientation>
    </subcellularLocation>
    <subcellularLocation>
        <location evidence="14">Melanosome membrane</location>
        <topology evidence="14">Peripheral membrane protein</topology>
        <orientation evidence="14">Cytoplasmic side</orientation>
    </subcellularLocation>
    <subcellularLocation>
        <location evidence="1">Nucleus</location>
    </subcellularLocation>
    <subcellularLocation>
        <location evidence="13">Postsynaptic density</location>
    </subcellularLocation>
</comment>
<evidence type="ECO:0000256" key="1">
    <source>
        <dbReference type="ARBA" id="ARBA00004123"/>
    </source>
</evidence>
<dbReference type="GO" id="GO:0031175">
    <property type="term" value="P:neuron projection development"/>
    <property type="evidence" value="ECO:0007669"/>
    <property type="project" value="TreeGrafter"/>
</dbReference>
<keyword evidence="7" id="KW-0256">Endoplasmic reticulum</keyword>
<dbReference type="GO" id="GO:0005634">
    <property type="term" value="C:nucleus"/>
    <property type="evidence" value="ECO:0007669"/>
    <property type="project" value="UniProtKB-SubCell"/>
</dbReference>
<protein>
    <recommendedName>
        <fullName evidence="18">Dysbindin</fullName>
    </recommendedName>
</protein>
<evidence type="ECO:0000313" key="17">
    <source>
        <dbReference type="Proteomes" id="UP001356427"/>
    </source>
</evidence>
<reference evidence="16 17" key="1">
    <citation type="submission" date="2021-04" db="EMBL/GenBank/DDBJ databases">
        <authorList>
            <person name="De Guttry C."/>
            <person name="Zahm M."/>
            <person name="Klopp C."/>
            <person name="Cabau C."/>
            <person name="Louis A."/>
            <person name="Berthelot C."/>
            <person name="Parey E."/>
            <person name="Roest Crollius H."/>
            <person name="Montfort J."/>
            <person name="Robinson-Rechavi M."/>
            <person name="Bucao C."/>
            <person name="Bouchez O."/>
            <person name="Gislard M."/>
            <person name="Lluch J."/>
            <person name="Milhes M."/>
            <person name="Lampietro C."/>
            <person name="Lopez Roques C."/>
            <person name="Donnadieu C."/>
            <person name="Braasch I."/>
            <person name="Desvignes T."/>
            <person name="Postlethwait J."/>
            <person name="Bobe J."/>
            <person name="Wedekind C."/>
            <person name="Guiguen Y."/>
        </authorList>
    </citation>
    <scope>NUCLEOTIDE SEQUENCE [LARGE SCALE GENOMIC DNA]</scope>
    <source>
        <strain evidence="16">Cs_M1</strain>
        <tissue evidence="16">Blood</tissue>
    </source>
</reference>
<comment type="similarity">
    <text evidence="4">Belongs to the dysbindin family.</text>
</comment>
<evidence type="ECO:0000256" key="10">
    <source>
        <dbReference type="ARBA" id="ARBA00023136"/>
    </source>
</evidence>
<dbReference type="GO" id="GO:0033162">
    <property type="term" value="C:melanosome membrane"/>
    <property type="evidence" value="ECO:0007669"/>
    <property type="project" value="UniProtKB-SubCell"/>
</dbReference>
<dbReference type="Proteomes" id="UP001356427">
    <property type="component" value="Unassembled WGS sequence"/>
</dbReference>
<dbReference type="AlphaFoldDB" id="A0AAN8NGM1"/>
<keyword evidence="9" id="KW-0175">Coiled coil</keyword>
<gene>
    <name evidence="16" type="ORF">J4Q44_G00027660</name>
</gene>
<dbReference type="GO" id="GO:1904115">
    <property type="term" value="C:axon cytoplasm"/>
    <property type="evidence" value="ECO:0007669"/>
    <property type="project" value="GOC"/>
</dbReference>
<dbReference type="GO" id="GO:0060155">
    <property type="term" value="P:platelet dense granule organization"/>
    <property type="evidence" value="ECO:0007669"/>
    <property type="project" value="TreeGrafter"/>
</dbReference>
<evidence type="ECO:0000313" key="16">
    <source>
        <dbReference type="EMBL" id="KAK6327121.1"/>
    </source>
</evidence>
<keyword evidence="10" id="KW-0472">Membrane</keyword>
<organism evidence="16 17">
    <name type="scientific">Coregonus suidteri</name>
    <dbReference type="NCBI Taxonomy" id="861788"/>
    <lineage>
        <taxon>Eukaryota</taxon>
        <taxon>Metazoa</taxon>
        <taxon>Chordata</taxon>
        <taxon>Craniata</taxon>
        <taxon>Vertebrata</taxon>
        <taxon>Euteleostomi</taxon>
        <taxon>Actinopterygii</taxon>
        <taxon>Neopterygii</taxon>
        <taxon>Teleostei</taxon>
        <taxon>Protacanthopterygii</taxon>
        <taxon>Salmoniformes</taxon>
        <taxon>Salmonidae</taxon>
        <taxon>Coregoninae</taxon>
        <taxon>Coregonus</taxon>
    </lineage>
</organism>
<dbReference type="GO" id="GO:0010008">
    <property type="term" value="C:endosome membrane"/>
    <property type="evidence" value="ECO:0007669"/>
    <property type="project" value="UniProtKB-SubCell"/>
</dbReference>
<keyword evidence="5" id="KW-0963">Cytoplasm</keyword>
<evidence type="ECO:0000256" key="15">
    <source>
        <dbReference type="ARBA" id="ARBA00037838"/>
    </source>
</evidence>
<comment type="caution">
    <text evidence="16">The sequence shown here is derived from an EMBL/GenBank/DDBJ whole genome shotgun (WGS) entry which is preliminary data.</text>
</comment>
<evidence type="ECO:0008006" key="18">
    <source>
        <dbReference type="Google" id="ProtNLM"/>
    </source>
</evidence>
<dbReference type="GO" id="GO:0031083">
    <property type="term" value="C:BLOC-1 complex"/>
    <property type="evidence" value="ECO:0007669"/>
    <property type="project" value="TreeGrafter"/>
</dbReference>
<proteinExistence type="inferred from homology"/>
<evidence type="ECO:0000256" key="4">
    <source>
        <dbReference type="ARBA" id="ARBA00008686"/>
    </source>
</evidence>
<dbReference type="InterPro" id="IPR007531">
    <property type="entry name" value="Dysbindin"/>
</dbReference>
<keyword evidence="12" id="KW-0968">Cytoplasmic vesicle</keyword>
<evidence type="ECO:0000256" key="7">
    <source>
        <dbReference type="ARBA" id="ARBA00022824"/>
    </source>
</evidence>
<evidence type="ECO:0000256" key="11">
    <source>
        <dbReference type="ARBA" id="ARBA00023242"/>
    </source>
</evidence>
<evidence type="ECO:0000256" key="14">
    <source>
        <dbReference type="ARBA" id="ARBA00037798"/>
    </source>
</evidence>
<keyword evidence="6" id="KW-0967">Endosome</keyword>
<evidence type="ECO:0000256" key="3">
    <source>
        <dbReference type="ARBA" id="ARBA00004240"/>
    </source>
</evidence>
<dbReference type="GO" id="GO:2000300">
    <property type="term" value="P:regulation of synaptic vesicle exocytosis"/>
    <property type="evidence" value="ECO:0007669"/>
    <property type="project" value="TreeGrafter"/>
</dbReference>
<accession>A0AAN8NGM1</accession>
<dbReference type="EMBL" id="JAGTTL010000002">
    <property type="protein sequence ID" value="KAK6327121.1"/>
    <property type="molecule type" value="Genomic_DNA"/>
</dbReference>
<name>A0AAN8NGM1_9TELE</name>
<evidence type="ECO:0000256" key="6">
    <source>
        <dbReference type="ARBA" id="ARBA00022753"/>
    </source>
</evidence>
<keyword evidence="11" id="KW-0539">Nucleus</keyword>
<dbReference type="GO" id="GO:0048490">
    <property type="term" value="P:anterograde synaptic vesicle transport"/>
    <property type="evidence" value="ECO:0007669"/>
    <property type="project" value="TreeGrafter"/>
</dbReference>
<keyword evidence="8" id="KW-0770">Synapse</keyword>
<dbReference type="GO" id="GO:0005783">
    <property type="term" value="C:endoplasmic reticulum"/>
    <property type="evidence" value="ECO:0007669"/>
    <property type="project" value="UniProtKB-SubCell"/>
</dbReference>
<dbReference type="PANTHER" id="PTHR16294:SF5">
    <property type="entry name" value="DYSBINDIN"/>
    <property type="match status" value="1"/>
</dbReference>
<evidence type="ECO:0000256" key="8">
    <source>
        <dbReference type="ARBA" id="ARBA00023018"/>
    </source>
</evidence>
<dbReference type="PANTHER" id="PTHR16294">
    <property type="entry name" value="DYSTROBREVIN BINDING PROTEIN 1 DYSBINDIN"/>
    <property type="match status" value="1"/>
</dbReference>
<dbReference type="GO" id="GO:0030672">
    <property type="term" value="C:synaptic vesicle membrane"/>
    <property type="evidence" value="ECO:0007669"/>
    <property type="project" value="UniProtKB-SubCell"/>
</dbReference>
<evidence type="ECO:0000256" key="9">
    <source>
        <dbReference type="ARBA" id="ARBA00023054"/>
    </source>
</evidence>
<evidence type="ECO:0000256" key="5">
    <source>
        <dbReference type="ARBA" id="ARBA00022490"/>
    </source>
</evidence>
<sequence length="224" mass="25788">MFENFKERLQTVQQDFTTGMKTLSDKSKEVKVKKKQRHDEHLPQFSAGVELLSRYEDTWVTLHRKAKDCAKAGETVDGEVVMLSAHWEKRRAAVVELQEQLQQIPGFLTDLETCTNRIGECAPSQCLRLRSEVFMTGCAVFTLRERCYCRAPTATACLLPVELQLAVSPTLEADFEELRAGLMYLENLCGQCEQQRFRHYQLLAGWRTTRRRRGPFSLTSNFTT</sequence>
<keyword evidence="17" id="KW-1185">Reference proteome</keyword>
<evidence type="ECO:0000256" key="2">
    <source>
        <dbReference type="ARBA" id="ARBA00004125"/>
    </source>
</evidence>
<dbReference type="GO" id="GO:0014069">
    <property type="term" value="C:postsynaptic density"/>
    <property type="evidence" value="ECO:0007669"/>
    <property type="project" value="UniProtKB-SubCell"/>
</dbReference>
<dbReference type="GO" id="GO:0005886">
    <property type="term" value="C:plasma membrane"/>
    <property type="evidence" value="ECO:0007669"/>
    <property type="project" value="TreeGrafter"/>
</dbReference>
<evidence type="ECO:0000256" key="13">
    <source>
        <dbReference type="ARBA" id="ARBA00034105"/>
    </source>
</evidence>